<evidence type="ECO:0000313" key="3">
    <source>
        <dbReference type="Proteomes" id="UP001431783"/>
    </source>
</evidence>
<feature type="transmembrane region" description="Helical" evidence="1">
    <location>
        <begin position="82"/>
        <end position="102"/>
    </location>
</feature>
<dbReference type="AlphaFoldDB" id="A0AAW1ULY1"/>
<gene>
    <name evidence="2" type="ORF">WA026_013114</name>
</gene>
<accession>A0AAW1ULY1</accession>
<dbReference type="Proteomes" id="UP001431783">
    <property type="component" value="Unassembled WGS sequence"/>
</dbReference>
<keyword evidence="1" id="KW-0812">Transmembrane</keyword>
<keyword evidence="1" id="KW-0472">Membrane</keyword>
<reference evidence="2 3" key="1">
    <citation type="submission" date="2023-03" db="EMBL/GenBank/DDBJ databases">
        <title>Genome insight into feeding habits of ladybird beetles.</title>
        <authorList>
            <person name="Li H.-S."/>
            <person name="Huang Y.-H."/>
            <person name="Pang H."/>
        </authorList>
    </citation>
    <scope>NUCLEOTIDE SEQUENCE [LARGE SCALE GENOMIC DNA]</scope>
    <source>
        <strain evidence="2">SYSU_2023b</strain>
        <tissue evidence="2">Whole body</tissue>
    </source>
</reference>
<protein>
    <submittedName>
        <fullName evidence="2">Uncharacterized protein</fullName>
    </submittedName>
</protein>
<evidence type="ECO:0000313" key="2">
    <source>
        <dbReference type="EMBL" id="KAK9880786.1"/>
    </source>
</evidence>
<organism evidence="2 3">
    <name type="scientific">Henosepilachna vigintioctopunctata</name>
    <dbReference type="NCBI Taxonomy" id="420089"/>
    <lineage>
        <taxon>Eukaryota</taxon>
        <taxon>Metazoa</taxon>
        <taxon>Ecdysozoa</taxon>
        <taxon>Arthropoda</taxon>
        <taxon>Hexapoda</taxon>
        <taxon>Insecta</taxon>
        <taxon>Pterygota</taxon>
        <taxon>Neoptera</taxon>
        <taxon>Endopterygota</taxon>
        <taxon>Coleoptera</taxon>
        <taxon>Polyphaga</taxon>
        <taxon>Cucujiformia</taxon>
        <taxon>Coccinelloidea</taxon>
        <taxon>Coccinellidae</taxon>
        <taxon>Epilachninae</taxon>
        <taxon>Epilachnini</taxon>
        <taxon>Henosepilachna</taxon>
    </lineage>
</organism>
<keyword evidence="3" id="KW-1185">Reference proteome</keyword>
<keyword evidence="1" id="KW-1133">Transmembrane helix</keyword>
<comment type="caution">
    <text evidence="2">The sequence shown here is derived from an EMBL/GenBank/DDBJ whole genome shotgun (WGS) entry which is preliminary data.</text>
</comment>
<proteinExistence type="predicted"/>
<name>A0AAW1ULY1_9CUCU</name>
<evidence type="ECO:0000256" key="1">
    <source>
        <dbReference type="SAM" id="Phobius"/>
    </source>
</evidence>
<dbReference type="EMBL" id="JARQZJ010000066">
    <property type="protein sequence ID" value="KAK9880786.1"/>
    <property type="molecule type" value="Genomic_DNA"/>
</dbReference>
<sequence length="153" mass="17591">MLTPFQLAHMMRPSWKWGRFFPPTGEASASTEVPCSPRPTVLLQRYLAQLALATTGFHRFLARFSGRRRWRSSFQHKSPPPWINFLVLVLASSLFNIVVYNINVFKYEDPNITYGGGQSDCSRFCLWVELLSPYLLQILPNILTINALRVTDL</sequence>